<feature type="compositionally biased region" description="Basic and acidic residues" evidence="1">
    <location>
        <begin position="73"/>
        <end position="82"/>
    </location>
</feature>
<name>A0A2G5CL30_AQUCA</name>
<accession>A0A2G5CL30</accession>
<dbReference type="EMBL" id="KZ305063">
    <property type="protein sequence ID" value="PIA32032.1"/>
    <property type="molecule type" value="Genomic_DNA"/>
</dbReference>
<proteinExistence type="predicted"/>
<organism evidence="3 4">
    <name type="scientific">Aquilegia coerulea</name>
    <name type="common">Rocky mountain columbine</name>
    <dbReference type="NCBI Taxonomy" id="218851"/>
    <lineage>
        <taxon>Eukaryota</taxon>
        <taxon>Viridiplantae</taxon>
        <taxon>Streptophyta</taxon>
        <taxon>Embryophyta</taxon>
        <taxon>Tracheophyta</taxon>
        <taxon>Spermatophyta</taxon>
        <taxon>Magnoliopsida</taxon>
        <taxon>Ranunculales</taxon>
        <taxon>Ranunculaceae</taxon>
        <taxon>Thalictroideae</taxon>
        <taxon>Aquilegia</taxon>
    </lineage>
</organism>
<dbReference type="Proteomes" id="UP000230069">
    <property type="component" value="Unassembled WGS sequence"/>
</dbReference>
<dbReference type="InParanoid" id="A0A2G5CL30"/>
<keyword evidence="2" id="KW-0732">Signal</keyword>
<evidence type="ECO:0000256" key="2">
    <source>
        <dbReference type="SAM" id="SignalP"/>
    </source>
</evidence>
<evidence type="ECO:0000256" key="1">
    <source>
        <dbReference type="SAM" id="MobiDB-lite"/>
    </source>
</evidence>
<protein>
    <submittedName>
        <fullName evidence="3">Uncharacterized protein</fullName>
    </submittedName>
</protein>
<evidence type="ECO:0000313" key="4">
    <source>
        <dbReference type="Proteomes" id="UP000230069"/>
    </source>
</evidence>
<sequence length="82" mass="8941">MPFLWLIAILFRGGKGDATEDQIEAATVPSTRRNSEDVAIGDTSLDTIFSEDDSESMGESSDSDGYLSEESPNSDRKYAQES</sequence>
<feature type="chain" id="PRO_5013807931" evidence="2">
    <location>
        <begin position="19"/>
        <end position="82"/>
    </location>
</feature>
<feature type="region of interest" description="Disordered" evidence="1">
    <location>
        <begin position="24"/>
        <end position="82"/>
    </location>
</feature>
<feature type="signal peptide" evidence="2">
    <location>
        <begin position="1"/>
        <end position="18"/>
    </location>
</feature>
<gene>
    <name evidence="3" type="ORF">AQUCO_04600002v1</name>
</gene>
<evidence type="ECO:0000313" key="3">
    <source>
        <dbReference type="EMBL" id="PIA32032.1"/>
    </source>
</evidence>
<dbReference type="AlphaFoldDB" id="A0A2G5CL30"/>
<reference evidence="3 4" key="1">
    <citation type="submission" date="2017-09" db="EMBL/GenBank/DDBJ databases">
        <title>WGS assembly of Aquilegia coerulea Goldsmith.</title>
        <authorList>
            <person name="Hodges S."/>
            <person name="Kramer E."/>
            <person name="Nordborg M."/>
            <person name="Tomkins J."/>
            <person name="Borevitz J."/>
            <person name="Derieg N."/>
            <person name="Yan J."/>
            <person name="Mihaltcheva S."/>
            <person name="Hayes R.D."/>
            <person name="Rokhsar D."/>
        </authorList>
    </citation>
    <scope>NUCLEOTIDE SEQUENCE [LARGE SCALE GENOMIC DNA]</scope>
    <source>
        <strain evidence="4">cv. Goldsmith</strain>
    </source>
</reference>
<keyword evidence="4" id="KW-1185">Reference proteome</keyword>